<evidence type="ECO:0000313" key="23">
    <source>
        <dbReference type="EMBL" id="CAL1277965.1"/>
    </source>
</evidence>
<evidence type="ECO:0000256" key="19">
    <source>
        <dbReference type="PIRNR" id="PIRNR037880"/>
    </source>
</evidence>
<reference evidence="23 24" key="1">
    <citation type="submission" date="2024-04" db="EMBL/GenBank/DDBJ databases">
        <authorList>
            <person name="Rising A."/>
            <person name="Reimegard J."/>
            <person name="Sonavane S."/>
            <person name="Akerstrom W."/>
            <person name="Nylinder S."/>
            <person name="Hedman E."/>
            <person name="Kallberg Y."/>
        </authorList>
    </citation>
    <scope>NUCLEOTIDE SEQUENCE [LARGE SCALE GENOMIC DNA]</scope>
</reference>
<evidence type="ECO:0000256" key="4">
    <source>
        <dbReference type="ARBA" id="ARBA00004906"/>
    </source>
</evidence>
<comment type="pathway">
    <text evidence="4 19">Protein modification; protein ubiquitination.</text>
</comment>
<proteinExistence type="inferred from homology"/>
<dbReference type="AlphaFoldDB" id="A0AAV2A4U6"/>
<dbReference type="InterPro" id="IPR044066">
    <property type="entry name" value="TRIAD_supradom"/>
</dbReference>
<feature type="domain" description="Ubiquitin-like" evidence="21">
    <location>
        <begin position="30"/>
        <end position="105"/>
    </location>
</feature>
<dbReference type="PROSITE" id="PS51873">
    <property type="entry name" value="TRIAD"/>
    <property type="match status" value="1"/>
</dbReference>
<evidence type="ECO:0000256" key="15">
    <source>
        <dbReference type="ARBA" id="ARBA00023006"/>
    </source>
</evidence>
<evidence type="ECO:0000256" key="5">
    <source>
        <dbReference type="ARBA" id="ARBA00012251"/>
    </source>
</evidence>
<dbReference type="Proteomes" id="UP001497382">
    <property type="component" value="Unassembled WGS sequence"/>
</dbReference>
<evidence type="ECO:0000256" key="2">
    <source>
        <dbReference type="ARBA" id="ARBA00004173"/>
    </source>
</evidence>
<dbReference type="CDD" id="cd21382">
    <property type="entry name" value="RING0_parkin"/>
    <property type="match status" value="1"/>
</dbReference>
<dbReference type="Pfam" id="PF17976">
    <property type="entry name" value="zf-RING_12"/>
    <property type="match status" value="1"/>
</dbReference>
<dbReference type="GO" id="GO:1902532">
    <property type="term" value="P:negative regulation of intracellular signal transduction"/>
    <property type="evidence" value="ECO:0007669"/>
    <property type="project" value="UniProtKB-ARBA"/>
</dbReference>
<dbReference type="InterPro" id="IPR013083">
    <property type="entry name" value="Znf_RING/FYVE/PHD"/>
</dbReference>
<dbReference type="Pfam" id="PF00240">
    <property type="entry name" value="ubiquitin"/>
    <property type="match status" value="1"/>
</dbReference>
<feature type="domain" description="RING-type" evidence="22">
    <location>
        <begin position="228"/>
        <end position="459"/>
    </location>
</feature>
<dbReference type="InterPro" id="IPR029071">
    <property type="entry name" value="Ubiquitin-like_domsf"/>
</dbReference>
<comment type="similarity">
    <text evidence="17 19">Belongs to the RBR family. Parkin subfamily.</text>
</comment>
<dbReference type="SMART" id="SM00647">
    <property type="entry name" value="IBR"/>
    <property type="match status" value="2"/>
</dbReference>
<evidence type="ECO:0000256" key="8">
    <source>
        <dbReference type="ARBA" id="ARBA00022679"/>
    </source>
</evidence>
<feature type="active site" evidence="20">
    <location>
        <position position="426"/>
    </location>
</feature>
<dbReference type="SMART" id="SM00213">
    <property type="entry name" value="UBQ"/>
    <property type="match status" value="1"/>
</dbReference>
<dbReference type="InterPro" id="IPR031127">
    <property type="entry name" value="E3_UB_ligase_RBR"/>
</dbReference>
<dbReference type="CDD" id="cd20340">
    <property type="entry name" value="BRcat_RBR_parkin"/>
    <property type="match status" value="1"/>
</dbReference>
<dbReference type="GO" id="GO:0000151">
    <property type="term" value="C:ubiquitin ligase complex"/>
    <property type="evidence" value="ECO:0007669"/>
    <property type="project" value="UniProtKB-UniRule"/>
</dbReference>
<evidence type="ECO:0000256" key="11">
    <source>
        <dbReference type="ARBA" id="ARBA00022771"/>
    </source>
</evidence>
<dbReference type="PRINTS" id="PR01475">
    <property type="entry name" value="PARKIN"/>
</dbReference>
<dbReference type="GO" id="GO:0022603">
    <property type="term" value="P:regulation of anatomical structure morphogenesis"/>
    <property type="evidence" value="ECO:0007669"/>
    <property type="project" value="UniProtKB-ARBA"/>
</dbReference>
<dbReference type="FunFam" id="1.20.120.1750:FF:000009">
    <property type="entry name" value="E3 ubiquitin-protein ligase parkin"/>
    <property type="match status" value="1"/>
</dbReference>
<dbReference type="GO" id="GO:0005739">
    <property type="term" value="C:mitochondrion"/>
    <property type="evidence" value="ECO:0007669"/>
    <property type="project" value="UniProtKB-SubCell"/>
</dbReference>
<protein>
    <recommendedName>
        <fullName evidence="18 19">E3 ubiquitin-protein ligase parkin</fullName>
        <ecNumber evidence="5 19">2.3.2.31</ecNumber>
    </recommendedName>
</protein>
<evidence type="ECO:0000256" key="16">
    <source>
        <dbReference type="ARBA" id="ARBA00023128"/>
    </source>
</evidence>
<dbReference type="InterPro" id="IPR041565">
    <property type="entry name" value="Parkin_Znf-RING"/>
</dbReference>
<dbReference type="Pfam" id="PF22605">
    <property type="entry name" value="IBR_2"/>
    <property type="match status" value="1"/>
</dbReference>
<dbReference type="GO" id="GO:0016567">
    <property type="term" value="P:protein ubiquitination"/>
    <property type="evidence" value="ECO:0007669"/>
    <property type="project" value="UniProtKB-UniRule"/>
</dbReference>
<dbReference type="SUPFAM" id="SSF57850">
    <property type="entry name" value="RING/U-box"/>
    <property type="match status" value="1"/>
</dbReference>
<comment type="subcellular location">
    <subcellularLocation>
        <location evidence="3">Cytoplasm</location>
        <location evidence="3">Cytosol</location>
    </subcellularLocation>
    <subcellularLocation>
        <location evidence="2 19">Mitochondrion</location>
    </subcellularLocation>
</comment>
<organism evidence="23 24">
    <name type="scientific">Larinioides sclopetarius</name>
    <dbReference type="NCBI Taxonomy" id="280406"/>
    <lineage>
        <taxon>Eukaryota</taxon>
        <taxon>Metazoa</taxon>
        <taxon>Ecdysozoa</taxon>
        <taxon>Arthropoda</taxon>
        <taxon>Chelicerata</taxon>
        <taxon>Arachnida</taxon>
        <taxon>Araneae</taxon>
        <taxon>Araneomorphae</taxon>
        <taxon>Entelegynae</taxon>
        <taxon>Araneoidea</taxon>
        <taxon>Araneidae</taxon>
        <taxon>Larinioides</taxon>
    </lineage>
</organism>
<dbReference type="CDD" id="cd16627">
    <property type="entry name" value="RING-HC_RBR_parkin"/>
    <property type="match status" value="1"/>
</dbReference>
<dbReference type="InterPro" id="IPR047536">
    <property type="entry name" value="Rcat_RBR_parkin"/>
</dbReference>
<comment type="subunit">
    <text evidence="19">Forms an E3 ubiquitin ligase complex.</text>
</comment>
<comment type="catalytic activity">
    <reaction evidence="1 19">
        <text>[E2 ubiquitin-conjugating enzyme]-S-ubiquitinyl-L-cysteine + [acceptor protein]-L-lysine = [E2 ubiquitin-conjugating enzyme]-L-cysteine + [acceptor protein]-N(6)-ubiquitinyl-L-lysine.</text>
        <dbReference type="EC" id="2.3.2.31"/>
    </reaction>
</comment>
<dbReference type="GO" id="GO:0061630">
    <property type="term" value="F:ubiquitin protein ligase activity"/>
    <property type="evidence" value="ECO:0007669"/>
    <property type="project" value="UniProtKB-EC"/>
</dbReference>
<dbReference type="PIRSF" id="PIRSF037880">
    <property type="entry name" value="Parkin"/>
    <property type="match status" value="1"/>
</dbReference>
<dbReference type="PANTHER" id="PTHR11685">
    <property type="entry name" value="RBR FAMILY RING FINGER AND IBR DOMAIN-CONTAINING"/>
    <property type="match status" value="1"/>
</dbReference>
<dbReference type="SUPFAM" id="SSF54236">
    <property type="entry name" value="Ubiquitin-like"/>
    <property type="match status" value="1"/>
</dbReference>
<evidence type="ECO:0000259" key="21">
    <source>
        <dbReference type="PROSITE" id="PS50053"/>
    </source>
</evidence>
<name>A0AAV2A4U6_9ARAC</name>
<dbReference type="InterPro" id="IPR041170">
    <property type="entry name" value="Znf-RING_14"/>
</dbReference>
<evidence type="ECO:0000256" key="7">
    <source>
        <dbReference type="ARBA" id="ARBA00022553"/>
    </source>
</evidence>
<dbReference type="Gene3D" id="3.10.20.90">
    <property type="entry name" value="Phosphatidylinositol 3-kinase Catalytic Subunit, Chain A, domain 1"/>
    <property type="match status" value="1"/>
</dbReference>
<dbReference type="EMBL" id="CAXIEN010000107">
    <property type="protein sequence ID" value="CAL1277965.1"/>
    <property type="molecule type" value="Genomic_DNA"/>
</dbReference>
<comment type="function">
    <text evidence="19">Functions within a multiprotein E3 ubiquitin ligase complex, catalyzing the covalent attachment of ubiquitin moieties onto substrate proteins.</text>
</comment>
<dbReference type="Pfam" id="PF17978">
    <property type="entry name" value="zf-RING_14"/>
    <property type="match status" value="1"/>
</dbReference>
<accession>A0AAV2A4U6</accession>
<dbReference type="Gene3D" id="2.20.25.20">
    <property type="match status" value="1"/>
</dbReference>
<evidence type="ECO:0000256" key="10">
    <source>
        <dbReference type="ARBA" id="ARBA00022737"/>
    </source>
</evidence>
<keyword evidence="13 19" id="KW-0862">Zinc</keyword>
<evidence type="ECO:0000256" key="3">
    <source>
        <dbReference type="ARBA" id="ARBA00004514"/>
    </source>
</evidence>
<dbReference type="GO" id="GO:0006950">
    <property type="term" value="P:response to stress"/>
    <property type="evidence" value="ECO:0007669"/>
    <property type="project" value="UniProtKB-ARBA"/>
</dbReference>
<keyword evidence="15 19" id="KW-0072">Autophagy</keyword>
<evidence type="ECO:0000256" key="13">
    <source>
        <dbReference type="ARBA" id="ARBA00022833"/>
    </source>
</evidence>
<keyword evidence="8" id="KW-0808">Transferase</keyword>
<dbReference type="Gene3D" id="3.30.40.10">
    <property type="entry name" value="Zinc/RING finger domain, C3HC4 (zinc finger)"/>
    <property type="match status" value="1"/>
</dbReference>
<evidence type="ECO:0000256" key="20">
    <source>
        <dbReference type="PIRSR" id="PIRSR037880-1"/>
    </source>
</evidence>
<dbReference type="InterPro" id="IPR047534">
    <property type="entry name" value="BRcat_RBR_parkin"/>
</dbReference>
<dbReference type="PROSITE" id="PS50053">
    <property type="entry name" value="UBIQUITIN_2"/>
    <property type="match status" value="1"/>
</dbReference>
<dbReference type="GO" id="GO:0005829">
    <property type="term" value="C:cytosol"/>
    <property type="evidence" value="ECO:0007669"/>
    <property type="project" value="UniProtKB-SubCell"/>
</dbReference>
<keyword evidence="6" id="KW-0963">Cytoplasm</keyword>
<evidence type="ECO:0000256" key="1">
    <source>
        <dbReference type="ARBA" id="ARBA00001798"/>
    </source>
</evidence>
<evidence type="ECO:0000259" key="22">
    <source>
        <dbReference type="PROSITE" id="PS51873"/>
    </source>
</evidence>
<gene>
    <name evidence="23" type="ORF">LARSCL_LOCUS9508</name>
</gene>
<dbReference type="FunFam" id="2.20.25.20:FF:000008">
    <property type="entry name" value="E3 ubiquitin-protein ligase parkin"/>
    <property type="match status" value="1"/>
</dbReference>
<keyword evidence="9 19" id="KW-0479">Metal-binding</keyword>
<keyword evidence="12 19" id="KW-0833">Ubl conjugation pathway</keyword>
<dbReference type="InterPro" id="IPR002867">
    <property type="entry name" value="IBR_dom"/>
</dbReference>
<dbReference type="InterPro" id="IPR003977">
    <property type="entry name" value="Parkin"/>
</dbReference>
<keyword evidence="10" id="KW-0677">Repeat</keyword>
<sequence length="459" mass="51545">MLVDAIISFIRMILSIFGSKEPIKMENDKLKIFVKCGPDTMIPVYLENNWTVHDLKSAVASKICLNSEELRIIFAGKELHDNVKLQDCDVGEQSVIHAIQQRKKQLDISVEAKCPLNQTPFCSDTCEESEVQTYSKKSHFFVFCNSPCNALCPGKLRVRCSSCKEGTLTVDQDPTCWDDVLIPGRITGLCQAEDCDGTVAEFYFKCAKHISSPIDSAVPLYLIKNNFKNVPCIACTGESPLVLVFPCADRHVICVECFRLYCTTRLNERRFIQDENIGYSIECPAGCPDSLIKEPHHFKLLGDEQYSRYQRFGAEEYLLQAGGVLCPQPGCSAGLLPPDPECTRVVCEQLGGVGCGFVFCKLCMQGYHIGPCESQDLIEANNKINYSISDERASTSKWDEDSRKTIKITTKPCPKCRTPTERAGGCMHMVCTRSQCGFHWCWVCQEEWTRDCMGSHWFG</sequence>
<evidence type="ECO:0000256" key="9">
    <source>
        <dbReference type="ARBA" id="ARBA00022723"/>
    </source>
</evidence>
<keyword evidence="24" id="KW-1185">Reference proteome</keyword>
<dbReference type="InterPro" id="IPR047535">
    <property type="entry name" value="RING-HC_RBR_parkin"/>
</dbReference>
<evidence type="ECO:0000313" key="24">
    <source>
        <dbReference type="Proteomes" id="UP001497382"/>
    </source>
</evidence>
<evidence type="ECO:0000256" key="6">
    <source>
        <dbReference type="ARBA" id="ARBA00022490"/>
    </source>
</evidence>
<dbReference type="GO" id="GO:0000423">
    <property type="term" value="P:mitophagy"/>
    <property type="evidence" value="ECO:0007669"/>
    <property type="project" value="UniProtKB-ARBA"/>
</dbReference>
<dbReference type="GO" id="GO:0008270">
    <property type="term" value="F:zinc ion binding"/>
    <property type="evidence" value="ECO:0007669"/>
    <property type="project" value="UniProtKB-KW"/>
</dbReference>
<evidence type="ECO:0000256" key="14">
    <source>
        <dbReference type="ARBA" id="ARBA00022843"/>
    </source>
</evidence>
<dbReference type="Gene3D" id="1.20.120.1750">
    <property type="match status" value="1"/>
</dbReference>
<keyword evidence="7" id="KW-0597">Phosphoprotein</keyword>
<dbReference type="CDD" id="cd20357">
    <property type="entry name" value="Rcat_RBR_parkin"/>
    <property type="match status" value="1"/>
</dbReference>
<dbReference type="EC" id="2.3.2.31" evidence="5 19"/>
<dbReference type="GO" id="GO:0009896">
    <property type="term" value="P:positive regulation of catabolic process"/>
    <property type="evidence" value="ECO:0007669"/>
    <property type="project" value="UniProtKB-ARBA"/>
</dbReference>
<comment type="caution">
    <text evidence="23">The sequence shown here is derived from an EMBL/GenBank/DDBJ whole genome shotgun (WGS) entry which is preliminary data.</text>
</comment>
<dbReference type="InterPro" id="IPR000626">
    <property type="entry name" value="Ubiquitin-like_dom"/>
</dbReference>
<keyword evidence="11" id="KW-0863">Zinc-finger</keyword>
<dbReference type="InterPro" id="IPR054694">
    <property type="entry name" value="Parkin-like_IBR"/>
</dbReference>
<evidence type="ECO:0000256" key="18">
    <source>
        <dbReference type="ARBA" id="ARBA00029536"/>
    </source>
</evidence>
<evidence type="ECO:0000256" key="17">
    <source>
        <dbReference type="ARBA" id="ARBA00029442"/>
    </source>
</evidence>
<keyword evidence="14 19" id="KW-0832">Ubl conjugation</keyword>
<keyword evidence="16 19" id="KW-0496">Mitochondrion</keyword>
<evidence type="ECO:0000256" key="12">
    <source>
        <dbReference type="ARBA" id="ARBA00022786"/>
    </source>
</evidence>